<name>A0ACC1RJ75_9HYPO</name>
<dbReference type="Proteomes" id="UP001148629">
    <property type="component" value="Unassembled WGS sequence"/>
</dbReference>
<proteinExistence type="predicted"/>
<evidence type="ECO:0000313" key="2">
    <source>
        <dbReference type="Proteomes" id="UP001148629"/>
    </source>
</evidence>
<organism evidence="1 2">
    <name type="scientific">Fusarium decemcellulare</name>
    <dbReference type="NCBI Taxonomy" id="57161"/>
    <lineage>
        <taxon>Eukaryota</taxon>
        <taxon>Fungi</taxon>
        <taxon>Dikarya</taxon>
        <taxon>Ascomycota</taxon>
        <taxon>Pezizomycotina</taxon>
        <taxon>Sordariomycetes</taxon>
        <taxon>Hypocreomycetidae</taxon>
        <taxon>Hypocreales</taxon>
        <taxon>Nectriaceae</taxon>
        <taxon>Fusarium</taxon>
        <taxon>Fusarium decemcellulare species complex</taxon>
    </lineage>
</organism>
<reference evidence="1" key="1">
    <citation type="submission" date="2022-08" db="EMBL/GenBank/DDBJ databases">
        <title>Genome Sequence of Fusarium decemcellulare.</title>
        <authorList>
            <person name="Buettner E."/>
        </authorList>
    </citation>
    <scope>NUCLEOTIDE SEQUENCE</scope>
    <source>
        <strain evidence="1">Babe19</strain>
    </source>
</reference>
<keyword evidence="2" id="KW-1185">Reference proteome</keyword>
<comment type="caution">
    <text evidence="1">The sequence shown here is derived from an EMBL/GenBank/DDBJ whole genome shotgun (WGS) entry which is preliminary data.</text>
</comment>
<sequence length="121" mass="13615">MRTGWPQQPAKLVDRIDEDNNILIETRSSNYFKHNFSQTFYPTLKAQLLSAKIPHQWADCSISPRPFDAELESFSTETDAADDEWADGDGDGDWGMEEMDGDVLGNVEQIDEDIAAEESEG</sequence>
<dbReference type="EMBL" id="JANRMS010003136">
    <property type="protein sequence ID" value="KAJ3519504.1"/>
    <property type="molecule type" value="Genomic_DNA"/>
</dbReference>
<gene>
    <name evidence="1" type="ORF">NM208_g14103</name>
</gene>
<accession>A0ACC1RJ75</accession>
<evidence type="ECO:0000313" key="1">
    <source>
        <dbReference type="EMBL" id="KAJ3519504.1"/>
    </source>
</evidence>
<protein>
    <submittedName>
        <fullName evidence="1">Uncharacterized protein</fullName>
    </submittedName>
</protein>